<feature type="compositionally biased region" description="Basic and acidic residues" evidence="1">
    <location>
        <begin position="133"/>
        <end position="142"/>
    </location>
</feature>
<proteinExistence type="predicted"/>
<gene>
    <name evidence="2" type="ORF">SAMN06265360_11811</name>
</gene>
<name>A0A238YYW0_9PSEU</name>
<feature type="compositionally biased region" description="Basic residues" evidence="1">
    <location>
        <begin position="143"/>
        <end position="154"/>
    </location>
</feature>
<reference evidence="2 3" key="1">
    <citation type="submission" date="2017-06" db="EMBL/GenBank/DDBJ databases">
        <authorList>
            <person name="Kim H.J."/>
            <person name="Triplett B.A."/>
        </authorList>
    </citation>
    <scope>NUCLEOTIDE SEQUENCE [LARGE SCALE GENOMIC DNA]</scope>
    <source>
        <strain evidence="2 3">DSM 45207</strain>
    </source>
</reference>
<organism evidence="2 3">
    <name type="scientific">Haloechinothrix alba</name>
    <dbReference type="NCBI Taxonomy" id="664784"/>
    <lineage>
        <taxon>Bacteria</taxon>
        <taxon>Bacillati</taxon>
        <taxon>Actinomycetota</taxon>
        <taxon>Actinomycetes</taxon>
        <taxon>Pseudonocardiales</taxon>
        <taxon>Pseudonocardiaceae</taxon>
        <taxon>Haloechinothrix</taxon>
    </lineage>
</organism>
<dbReference type="EMBL" id="FZNW01000018">
    <property type="protein sequence ID" value="SNR76257.1"/>
    <property type="molecule type" value="Genomic_DNA"/>
</dbReference>
<accession>A0A238YYW0</accession>
<dbReference type="RefSeq" id="WP_089302608.1">
    <property type="nucleotide sequence ID" value="NZ_FZNW01000018.1"/>
</dbReference>
<dbReference type="Proteomes" id="UP000198348">
    <property type="component" value="Unassembled WGS sequence"/>
</dbReference>
<dbReference type="AlphaFoldDB" id="A0A238YYW0"/>
<protein>
    <submittedName>
        <fullName evidence="2">Uncharacterized protein</fullName>
    </submittedName>
</protein>
<evidence type="ECO:0000313" key="2">
    <source>
        <dbReference type="EMBL" id="SNR76257.1"/>
    </source>
</evidence>
<sequence length="174" mass="18748">MSGWSQVRRRYQLVYAVAEDITRHGARALDGWLAEIDAEFGDLGAFLKDVQRRWHTAVDAHLDGVLERQPQEMAAAVAAAFAAADRANASLVRLLDAADGHPALEAGRQRHRSEVLTATGVDPAALPGAAEEPTGRGDDRCPIRRTRRVLRGARRAGDSGDSGGRSRQMSGRSA</sequence>
<dbReference type="OrthoDB" id="3698149at2"/>
<feature type="compositionally biased region" description="Low complexity" evidence="1">
    <location>
        <begin position="165"/>
        <end position="174"/>
    </location>
</feature>
<keyword evidence="3" id="KW-1185">Reference proteome</keyword>
<evidence type="ECO:0000313" key="3">
    <source>
        <dbReference type="Proteomes" id="UP000198348"/>
    </source>
</evidence>
<evidence type="ECO:0000256" key="1">
    <source>
        <dbReference type="SAM" id="MobiDB-lite"/>
    </source>
</evidence>
<feature type="region of interest" description="Disordered" evidence="1">
    <location>
        <begin position="105"/>
        <end position="174"/>
    </location>
</feature>